<evidence type="ECO:0000313" key="5">
    <source>
        <dbReference type="EMBL" id="EGO26191.1"/>
    </source>
</evidence>
<evidence type="ECO:0000256" key="2">
    <source>
        <dbReference type="SAM" id="Coils"/>
    </source>
</evidence>
<organism>
    <name type="scientific">Serpula lacrymans var. lacrymans (strain S7.9)</name>
    <name type="common">Dry rot fungus</name>
    <dbReference type="NCBI Taxonomy" id="578457"/>
    <lineage>
        <taxon>Eukaryota</taxon>
        <taxon>Fungi</taxon>
        <taxon>Dikarya</taxon>
        <taxon>Basidiomycota</taxon>
        <taxon>Agaricomycotina</taxon>
        <taxon>Agaricomycetes</taxon>
        <taxon>Agaricomycetidae</taxon>
        <taxon>Boletales</taxon>
        <taxon>Coniophorineae</taxon>
        <taxon>Serpulaceae</taxon>
        <taxon>Serpula</taxon>
    </lineage>
</organism>
<dbReference type="GO" id="GO:0005938">
    <property type="term" value="C:cell cortex"/>
    <property type="evidence" value="ECO:0007669"/>
    <property type="project" value="TreeGrafter"/>
</dbReference>
<accession>F8NR18</accession>
<keyword evidence="2" id="KW-0175">Coiled coil</keyword>
<dbReference type="Gene3D" id="1.10.555.10">
    <property type="entry name" value="Rho GTPase activation protein"/>
    <property type="match status" value="1"/>
</dbReference>
<dbReference type="AlphaFoldDB" id="F8NR18"/>
<feature type="coiled-coil region" evidence="2">
    <location>
        <begin position="730"/>
        <end position="757"/>
    </location>
</feature>
<evidence type="ECO:0000259" key="4">
    <source>
        <dbReference type="PROSITE" id="PS50238"/>
    </source>
</evidence>
<dbReference type="PANTHER" id="PTHR15228">
    <property type="entry name" value="SPERMATHECAL PHYSIOLOGY VARIANT"/>
    <property type="match status" value="1"/>
</dbReference>
<dbReference type="GeneID" id="18814623"/>
<dbReference type="PANTHER" id="PTHR15228:SF25">
    <property type="entry name" value="F-BAR DOMAIN-CONTAINING PROTEIN"/>
    <property type="match status" value="1"/>
</dbReference>
<feature type="compositionally biased region" description="Low complexity" evidence="3">
    <location>
        <begin position="24"/>
        <end position="39"/>
    </location>
</feature>
<feature type="region of interest" description="Disordered" evidence="3">
    <location>
        <begin position="1"/>
        <end position="95"/>
    </location>
</feature>
<dbReference type="OrthoDB" id="79452at2759"/>
<name>F8NR18_SERL9</name>
<keyword evidence="1" id="KW-0343">GTPase activation</keyword>
<dbReference type="InterPro" id="IPR008936">
    <property type="entry name" value="Rho_GTPase_activation_prot"/>
</dbReference>
<dbReference type="EMBL" id="GL945432">
    <property type="protein sequence ID" value="EGO26191.1"/>
    <property type="molecule type" value="Genomic_DNA"/>
</dbReference>
<dbReference type="GO" id="GO:0005096">
    <property type="term" value="F:GTPase activator activity"/>
    <property type="evidence" value="ECO:0007669"/>
    <property type="project" value="UniProtKB-KW"/>
</dbReference>
<feature type="domain" description="Rho-GAP" evidence="4">
    <location>
        <begin position="251"/>
        <end position="498"/>
    </location>
</feature>
<dbReference type="GO" id="GO:0060237">
    <property type="term" value="P:regulation of fungal-type cell wall organization"/>
    <property type="evidence" value="ECO:0007669"/>
    <property type="project" value="TreeGrafter"/>
</dbReference>
<protein>
    <recommendedName>
        <fullName evidence="4">Rho-GAP domain-containing protein</fullName>
    </recommendedName>
</protein>
<dbReference type="InterPro" id="IPR000198">
    <property type="entry name" value="RhoGAP_dom"/>
</dbReference>
<sequence length="768" mass="86883">MPLSSLYHRSSDPQPISSRHTLDSPHSSPRPSSQPVSSSKFDCPRPPPRSILRQPNHEIPPAPYFYESSPLNGNPRVTSSQAPPGAEAAHKRNSLPADFQSLTTNRDRHLSLPAGLLSPRVSEADMEKDRLARACGQTAMPLFYDQRRGPYIEGLASSSRPSSRFHEHIEEDPDSHMSSGQQLPYVPKLNPHKYYRKLDGLLRRDKHRAMDYLLYEDVLTLYKRDGAMREQCENEKQRPSQCDKDFSVIGAPLHQALLHSSSAVVVGEYRHDVPIVVIACIEELYRTGIYQNGLFRALPNRERHLQLMDIYDHSPDFGAKYSLRGQAMPDVCALLSTYLSNLPGPIIDPILYDGFWHWCVKPSVKRQEQREQAESEDDEEMNARRRRRPSHRRIYSRDVLLRSNVDDEVEVYQISIAQILLRFLPAGNLSLLLYLFGFFTQIPLCPDNGIHFEDISRIFAHRMIGGTSKANAQRMMVWLLSRWSKISEDLCGDGKSVVASPAIGTGHIGSSPQRQESGPCRVSKDGDDLPESSKLHRTRSQLAAEDSHASMEPSANNPLHYIAGSFSKLSPSNFKKNNGVGEERVVAPTAHSDGDLMQRTPSAKRSYSGRNNAQLRPGLPMENDRTGYYREQFHSDNSVGSDFSPDILCSINTTSITANVQELDQPDDQKRLIYSRIAELEKEFKRNNDVVADAIKQTYKAQDETRFLTERVGLMEKDMKERIVMVAEIQEALENDKSTLKSRIRNAEKERDRVLKMVDGIKGLLKVT</sequence>
<feature type="compositionally biased region" description="Basic and acidic residues" evidence="3">
    <location>
        <begin position="522"/>
        <end position="534"/>
    </location>
</feature>
<dbReference type="KEGG" id="sla:SERLADRAFT_436024"/>
<dbReference type="PROSITE" id="PS50238">
    <property type="entry name" value="RHOGAP"/>
    <property type="match status" value="1"/>
</dbReference>
<proteinExistence type="predicted"/>
<dbReference type="InterPro" id="IPR051025">
    <property type="entry name" value="RhoGAP"/>
</dbReference>
<feature type="compositionally biased region" description="Polar residues" evidence="3">
    <location>
        <begin position="69"/>
        <end position="82"/>
    </location>
</feature>
<evidence type="ECO:0000256" key="3">
    <source>
        <dbReference type="SAM" id="MobiDB-lite"/>
    </source>
</evidence>
<dbReference type="SMART" id="SM00324">
    <property type="entry name" value="RhoGAP"/>
    <property type="match status" value="1"/>
</dbReference>
<reference evidence="5" key="1">
    <citation type="submission" date="2011-04" db="EMBL/GenBank/DDBJ databases">
        <title>Evolution of plant cell wall degrading machinery underlies the functional diversity of forest fungi.</title>
        <authorList>
            <consortium name="US DOE Joint Genome Institute (JGI-PGF)"/>
            <person name="Eastwood D.C."/>
            <person name="Floudas D."/>
            <person name="Binder M."/>
            <person name="Majcherczyk A."/>
            <person name="Schneider P."/>
            <person name="Aerts A."/>
            <person name="Asiegbu F.O."/>
            <person name="Baker S.E."/>
            <person name="Barry K."/>
            <person name="Bendiksby M."/>
            <person name="Blumentritt M."/>
            <person name="Coutinho P.M."/>
            <person name="Cullen D."/>
            <person name="Cullen D."/>
            <person name="Gathman A."/>
            <person name="Goodell B."/>
            <person name="Henrissat B."/>
            <person name="Ihrmark K."/>
            <person name="Kauserud H."/>
            <person name="Kohler A."/>
            <person name="LaButti K."/>
            <person name="Lapidus A."/>
            <person name="Lavin J.L."/>
            <person name="Lee Y.-H."/>
            <person name="Lindquist E."/>
            <person name="Lilly W."/>
            <person name="Lucas S."/>
            <person name="Morin E."/>
            <person name="Murat C."/>
            <person name="Oguiza J.A."/>
            <person name="Park J."/>
            <person name="Pisabarro A.G."/>
            <person name="Riley R."/>
            <person name="Rosling A."/>
            <person name="Salamov A."/>
            <person name="Schmidt O."/>
            <person name="Schmutz J."/>
            <person name="Skrede I."/>
            <person name="Stenlid J."/>
            <person name="Wiebenga A."/>
            <person name="Xie X."/>
            <person name="Kues U."/>
            <person name="Hibbett D.S."/>
            <person name="Hoffmeister D."/>
            <person name="Hogberg N."/>
            <person name="Martin F."/>
            <person name="Grigoriev I.V."/>
            <person name="Watkinson S.C."/>
        </authorList>
    </citation>
    <scope>NUCLEOTIDE SEQUENCE</scope>
    <source>
        <strain evidence="5">S7.9</strain>
    </source>
</reference>
<dbReference type="Proteomes" id="UP000008064">
    <property type="component" value="Unassembled WGS sequence"/>
</dbReference>
<feature type="region of interest" description="Disordered" evidence="3">
    <location>
        <begin position="593"/>
        <end position="621"/>
    </location>
</feature>
<evidence type="ECO:0000256" key="1">
    <source>
        <dbReference type="ARBA" id="ARBA00022468"/>
    </source>
</evidence>
<feature type="region of interest" description="Disordered" evidence="3">
    <location>
        <begin position="367"/>
        <end position="387"/>
    </location>
</feature>
<dbReference type="RefSeq" id="XP_007316364.1">
    <property type="nucleotide sequence ID" value="XM_007316302.1"/>
</dbReference>
<dbReference type="HOGENOM" id="CLU_363757_0_0_1"/>
<feature type="region of interest" description="Disordered" evidence="3">
    <location>
        <begin position="502"/>
        <end position="556"/>
    </location>
</feature>
<dbReference type="SUPFAM" id="SSF48350">
    <property type="entry name" value="GTPase activation domain, GAP"/>
    <property type="match status" value="1"/>
</dbReference>
<dbReference type="Pfam" id="PF00620">
    <property type="entry name" value="RhoGAP"/>
    <property type="match status" value="1"/>
</dbReference>
<feature type="compositionally biased region" description="Polar residues" evidence="3">
    <location>
        <begin position="599"/>
        <end position="614"/>
    </location>
</feature>
<gene>
    <name evidence="5" type="ORF">SERLADRAFT_436024</name>
</gene>
<dbReference type="GO" id="GO:0007165">
    <property type="term" value="P:signal transduction"/>
    <property type="evidence" value="ECO:0007669"/>
    <property type="project" value="InterPro"/>
</dbReference>